<keyword evidence="1" id="KW-0808">Transferase</keyword>
<dbReference type="OrthoDB" id="10009520at2759"/>
<evidence type="ECO:0000256" key="4">
    <source>
        <dbReference type="ARBA" id="ARBA00022771"/>
    </source>
</evidence>
<feature type="domain" description="RING-type" evidence="7">
    <location>
        <begin position="124"/>
        <end position="368"/>
    </location>
</feature>
<evidence type="ECO:0000313" key="8">
    <source>
        <dbReference type="EMBL" id="TKA38268.1"/>
    </source>
</evidence>
<dbReference type="Proteomes" id="UP000310066">
    <property type="component" value="Unassembled WGS sequence"/>
</dbReference>
<proteinExistence type="predicted"/>
<sequence>MRGTFLTIDERGLFWIEPFADMNESHDLLAGPDFDKATPEDQREILGDVIYTRVLPLAPDLACKIVVVFLISLDNTRLLRLVNDDRYLARLVKQAKKKEEILMNTPEMPLALGSSRRVRYRIDKDYVCGVCADDKEKGDPYLLAAGDPVCKDCFFESLKPKFEAALDDEDQFPVQWGKADLSPSDFPTFNTEFLASWENRVKKYNTPLTERILCQHLYYESAETGSKKACTSADYERRRRETDDETGQCLDFLGSSKNTKGTIVTCSSCEGSSCGSCGLAFDPSGETHEHKCDPSRLGAEPDIDKTLIRGRDFQVCPGRTCRRYYNLWEGCNAMVCEKCRTQFCYICGAKAGHDSDHWGVDKPCPRWNQPGSRRAIQDGAQGPVVVDPRVIRLVAQLTARAHAWRNGYNKSQMLLDQAQCHFQIGIIRAERAWQAGERQREGFPMRLIMWGLSPLGQLEELLTWMLQNINFYLYVPERTFARDGSKSRPRVSRTARAEPKETLRAFRVVRLEVCRRSQALRAPTPGQFFDVGRTAYDVYPELGGLVERWLHVSGVYVAALIRLSGEPRVPDDDQFMDFGRDFDWVE</sequence>
<evidence type="ECO:0000259" key="7">
    <source>
        <dbReference type="PROSITE" id="PS51873"/>
    </source>
</evidence>
<evidence type="ECO:0000256" key="6">
    <source>
        <dbReference type="ARBA" id="ARBA00022833"/>
    </source>
</evidence>
<dbReference type="InterPro" id="IPR002867">
    <property type="entry name" value="IBR_dom"/>
</dbReference>
<dbReference type="GO" id="GO:0008270">
    <property type="term" value="F:zinc ion binding"/>
    <property type="evidence" value="ECO:0007669"/>
    <property type="project" value="UniProtKB-KW"/>
</dbReference>
<dbReference type="InterPro" id="IPR044066">
    <property type="entry name" value="TRIAD_supradom"/>
</dbReference>
<evidence type="ECO:0000256" key="2">
    <source>
        <dbReference type="ARBA" id="ARBA00022723"/>
    </source>
</evidence>
<keyword evidence="4" id="KW-0863">Zinc-finger</keyword>
<dbReference type="AlphaFoldDB" id="A0A4U0UQM9"/>
<dbReference type="SUPFAM" id="SSF63570">
    <property type="entry name" value="PABC (PABP) domain"/>
    <property type="match status" value="1"/>
</dbReference>
<dbReference type="Gene3D" id="1.10.1900.10">
    <property type="entry name" value="c-terminal domain of poly(a) binding protein"/>
    <property type="match status" value="1"/>
</dbReference>
<keyword evidence="5" id="KW-0833">Ubl conjugation pathway</keyword>
<dbReference type="EMBL" id="NAJP01000046">
    <property type="protein sequence ID" value="TKA38268.1"/>
    <property type="molecule type" value="Genomic_DNA"/>
</dbReference>
<dbReference type="Pfam" id="PF01485">
    <property type="entry name" value="IBR"/>
    <property type="match status" value="1"/>
</dbReference>
<keyword evidence="2" id="KW-0479">Metal-binding</keyword>
<dbReference type="InterPro" id="IPR036053">
    <property type="entry name" value="PABP-dom"/>
</dbReference>
<dbReference type="Gene3D" id="1.20.120.1750">
    <property type="match status" value="1"/>
</dbReference>
<evidence type="ECO:0000256" key="1">
    <source>
        <dbReference type="ARBA" id="ARBA00022679"/>
    </source>
</evidence>
<dbReference type="STRING" id="329885.A0A4U0UQM9"/>
<name>A0A4U0UQM9_9PEZI</name>
<dbReference type="PROSITE" id="PS51873">
    <property type="entry name" value="TRIAD"/>
    <property type="match status" value="1"/>
</dbReference>
<evidence type="ECO:0000313" key="9">
    <source>
        <dbReference type="Proteomes" id="UP000310066"/>
    </source>
</evidence>
<dbReference type="SMART" id="SM00517">
    <property type="entry name" value="PolyA"/>
    <property type="match status" value="1"/>
</dbReference>
<keyword evidence="3" id="KW-0677">Repeat</keyword>
<evidence type="ECO:0000256" key="3">
    <source>
        <dbReference type="ARBA" id="ARBA00022737"/>
    </source>
</evidence>
<accession>A0A4U0UQM9</accession>
<comment type="caution">
    <text evidence="8">The sequence shown here is derived from an EMBL/GenBank/DDBJ whole genome shotgun (WGS) entry which is preliminary data.</text>
</comment>
<dbReference type="Pfam" id="PF00658">
    <property type="entry name" value="MLLE"/>
    <property type="match status" value="1"/>
</dbReference>
<dbReference type="GO" id="GO:0016740">
    <property type="term" value="F:transferase activity"/>
    <property type="evidence" value="ECO:0007669"/>
    <property type="project" value="UniProtKB-KW"/>
</dbReference>
<gene>
    <name evidence="8" type="ORF">B0A54_09208</name>
</gene>
<dbReference type="SUPFAM" id="SSF57850">
    <property type="entry name" value="RING/U-box"/>
    <property type="match status" value="1"/>
</dbReference>
<protein>
    <recommendedName>
        <fullName evidence="7">RING-type domain-containing protein</fullName>
    </recommendedName>
</protein>
<dbReference type="InterPro" id="IPR002004">
    <property type="entry name" value="PABP_HYD_C"/>
</dbReference>
<reference evidence="8 9" key="1">
    <citation type="submission" date="2017-03" db="EMBL/GenBank/DDBJ databases">
        <title>Genomes of endolithic fungi from Antarctica.</title>
        <authorList>
            <person name="Coleine C."/>
            <person name="Masonjones S."/>
            <person name="Stajich J.E."/>
        </authorList>
    </citation>
    <scope>NUCLEOTIDE SEQUENCE [LARGE SCALE GENOMIC DNA]</scope>
    <source>
        <strain evidence="8 9">CCFEE 5311</strain>
    </source>
</reference>
<keyword evidence="6" id="KW-0862">Zinc</keyword>
<dbReference type="GO" id="GO:0003723">
    <property type="term" value="F:RNA binding"/>
    <property type="evidence" value="ECO:0007669"/>
    <property type="project" value="InterPro"/>
</dbReference>
<organism evidence="8 9">
    <name type="scientific">Friedmanniomyces endolithicus</name>
    <dbReference type="NCBI Taxonomy" id="329885"/>
    <lineage>
        <taxon>Eukaryota</taxon>
        <taxon>Fungi</taxon>
        <taxon>Dikarya</taxon>
        <taxon>Ascomycota</taxon>
        <taxon>Pezizomycotina</taxon>
        <taxon>Dothideomycetes</taxon>
        <taxon>Dothideomycetidae</taxon>
        <taxon>Mycosphaerellales</taxon>
        <taxon>Teratosphaeriaceae</taxon>
        <taxon>Friedmanniomyces</taxon>
    </lineage>
</organism>
<evidence type="ECO:0000256" key="5">
    <source>
        <dbReference type="ARBA" id="ARBA00022786"/>
    </source>
</evidence>
<dbReference type="CDD" id="cd20336">
    <property type="entry name" value="Rcat_RBR"/>
    <property type="match status" value="1"/>
</dbReference>